<evidence type="ECO:0000259" key="1">
    <source>
        <dbReference type="Pfam" id="PF04717"/>
    </source>
</evidence>
<gene>
    <name evidence="2" type="ORF">DEW08_28065</name>
</gene>
<accession>A0A2S2CZG0</accession>
<protein>
    <submittedName>
        <fullName evidence="2">Rhs element Vgr protein</fullName>
    </submittedName>
</protein>
<sequence>MTAPSPVQLAGALVSWTITAGGKPLDSSFQVVSIDVWADVNKLPKARLVISDGDPAAQTFPISESEALIPGAALEISLGYDQDVALVFSGIVYRQGLEVTQNGSSRLVVEATDKAMAMTLARRNAVFERVTDSQLIQTLIGQSGLTAKVSATGTVQPVIVQYYCSDWDLMLTRAQLNGMVVSAAGGTVTVAAPDTAKAPVLTLAYGESILDFRAEMDASTPYTASAIKSFSWDPATQQVAASGQASADVTTPGNLSSDQLAKVFGIGRYTQQSAGTLQQADLTEWSSAELLKARLSKIRGSVRFQGSALVTPGAMVTLAGLGDRFNGNGYVSGLHHRVADGLWLTSVELGLSPLWFAATAPQLAAPGASGQLPPVSNLQTGLVLKTSGDPDGEFRVQVQLPLLQAGASGVWARLGSFYASNGIGAEFYPEVGDEVVVAFMNGDPRFPVIVGSLYSKKNPPPVTPDAKNNQKSIVTRSKLRIDFFEETKAVAITTPGGHSVRLDDDAKTITVKDLNGNSVTLAPGGITASSAADMTLTAKGNIAVTAQGNLSLKANANVSVSGLQIKADADTTFAAQGSAEAKLTSAAMVQIQGALVKIN</sequence>
<dbReference type="Proteomes" id="UP000245629">
    <property type="component" value="Plasmid unnamed3"/>
</dbReference>
<dbReference type="NCBIfam" id="TIGR01646">
    <property type="entry name" value="vgr_GE"/>
    <property type="match status" value="1"/>
</dbReference>
<dbReference type="InterPro" id="IPR006531">
    <property type="entry name" value="Gp5/Vgr_OB"/>
</dbReference>
<reference evidence="3" key="1">
    <citation type="submission" date="2018-05" db="EMBL/GenBank/DDBJ databases">
        <title>Azospirillum thermophila sp. nov., a novel isolated from hot spring.</title>
        <authorList>
            <person name="Zhao Z."/>
        </authorList>
    </citation>
    <scope>NUCLEOTIDE SEQUENCE [LARGE SCALE GENOMIC DNA]</scope>
    <source>
        <strain evidence="3">CFH 70021</strain>
        <plasmid evidence="3">unnamed3</plasmid>
    </source>
</reference>
<dbReference type="SUPFAM" id="SSF69349">
    <property type="entry name" value="Phage fibre proteins"/>
    <property type="match status" value="1"/>
</dbReference>
<dbReference type="SUPFAM" id="SSF69255">
    <property type="entry name" value="gp5 N-terminal domain-like"/>
    <property type="match status" value="1"/>
</dbReference>
<dbReference type="EMBL" id="CP029358">
    <property type="protein sequence ID" value="AWK89879.1"/>
    <property type="molecule type" value="Genomic_DNA"/>
</dbReference>
<dbReference type="OrthoDB" id="9762420at2"/>
<name>A0A2S2CZG0_9PROT</name>
<dbReference type="Pfam" id="PF04717">
    <property type="entry name" value="Phage_base_V"/>
    <property type="match status" value="1"/>
</dbReference>
<feature type="domain" description="Gp5/Type VI secretion system Vgr protein OB-fold" evidence="1">
    <location>
        <begin position="380"/>
        <end position="454"/>
    </location>
</feature>
<keyword evidence="3" id="KW-1185">Reference proteome</keyword>
<dbReference type="KEGG" id="azz:DEW08_28065"/>
<dbReference type="Pfam" id="PF05954">
    <property type="entry name" value="Phage_GPD"/>
    <property type="match status" value="1"/>
</dbReference>
<proteinExistence type="predicted"/>
<dbReference type="InterPro" id="IPR006533">
    <property type="entry name" value="T6SS_Vgr_RhsGE"/>
</dbReference>
<dbReference type="SUPFAM" id="SSF69279">
    <property type="entry name" value="Phage tail proteins"/>
    <property type="match status" value="1"/>
</dbReference>
<evidence type="ECO:0000313" key="3">
    <source>
        <dbReference type="Proteomes" id="UP000245629"/>
    </source>
</evidence>
<dbReference type="AlphaFoldDB" id="A0A2S2CZG0"/>
<dbReference type="RefSeq" id="WP_109333618.1">
    <property type="nucleotide sequence ID" value="NZ_CP029358.1"/>
</dbReference>
<dbReference type="Gene3D" id="2.40.50.230">
    <property type="entry name" value="Gp5 N-terminal domain"/>
    <property type="match status" value="1"/>
</dbReference>
<dbReference type="SMR" id="A0A2S2CZG0"/>
<organism evidence="2 3">
    <name type="scientific">Azospirillum thermophilum</name>
    <dbReference type="NCBI Taxonomy" id="2202148"/>
    <lineage>
        <taxon>Bacteria</taxon>
        <taxon>Pseudomonadati</taxon>
        <taxon>Pseudomonadota</taxon>
        <taxon>Alphaproteobacteria</taxon>
        <taxon>Rhodospirillales</taxon>
        <taxon>Azospirillaceae</taxon>
        <taxon>Azospirillum</taxon>
    </lineage>
</organism>
<dbReference type="InterPro" id="IPR037026">
    <property type="entry name" value="Vgr_OB-fold_dom_sf"/>
</dbReference>
<geneLocation type="plasmid" evidence="2 3">
    <name>unnamed3</name>
</geneLocation>
<evidence type="ECO:0000313" key="2">
    <source>
        <dbReference type="EMBL" id="AWK89879.1"/>
    </source>
</evidence>
<keyword evidence="2" id="KW-0614">Plasmid</keyword>